<dbReference type="RefSeq" id="WP_198481467.1">
    <property type="nucleotide sequence ID" value="NZ_CP066007.1"/>
</dbReference>
<gene>
    <name evidence="1" type="ORF">I6I10_04230</name>
</gene>
<evidence type="ECO:0000313" key="2">
    <source>
        <dbReference type="Proteomes" id="UP000596145"/>
    </source>
</evidence>
<dbReference type="AlphaFoldDB" id="A0A7T4EGT7"/>
<proteinExistence type="predicted"/>
<accession>A0A7T4EGT7</accession>
<name>A0A7T4EGT7_9CORY</name>
<evidence type="ECO:0000313" key="1">
    <source>
        <dbReference type="EMBL" id="QQB47124.1"/>
    </source>
</evidence>
<protein>
    <submittedName>
        <fullName evidence="1">Uncharacterized protein</fullName>
    </submittedName>
</protein>
<sequence>MVRGFLCLGYSAATETSTEAERESKETCQKIEKRINMSQDEIKGHGRDFRILRASSFGKTIPEWSTMPFL</sequence>
<dbReference type="Proteomes" id="UP000596145">
    <property type="component" value="Chromosome"/>
</dbReference>
<dbReference type="EMBL" id="CP066007">
    <property type="protein sequence ID" value="QQB47124.1"/>
    <property type="molecule type" value="Genomic_DNA"/>
</dbReference>
<organism evidence="1 2">
    <name type="scientific">Corynebacterium glucuronolyticum</name>
    <dbReference type="NCBI Taxonomy" id="39791"/>
    <lineage>
        <taxon>Bacteria</taxon>
        <taxon>Bacillati</taxon>
        <taxon>Actinomycetota</taxon>
        <taxon>Actinomycetes</taxon>
        <taxon>Mycobacteriales</taxon>
        <taxon>Corynebacteriaceae</taxon>
        <taxon>Corynebacterium</taxon>
    </lineage>
</organism>
<reference evidence="1 2" key="1">
    <citation type="submission" date="2020-12" db="EMBL/GenBank/DDBJ databases">
        <title>FDA dAtabase for Regulatory Grade micrObial Sequences (FDA-ARGOS): Supporting development and validation of Infectious Disease Dx tests.</title>
        <authorList>
            <person name="Sproer C."/>
            <person name="Gronow S."/>
            <person name="Severitt S."/>
            <person name="Schroder I."/>
            <person name="Tallon L."/>
            <person name="Sadzewicz L."/>
            <person name="Zhao X."/>
            <person name="Boylan J."/>
            <person name="Ott S."/>
            <person name="Bowen H."/>
            <person name="Vavikolanu K."/>
            <person name="Mehta A."/>
            <person name="Aluvathingal J."/>
            <person name="Nadendla S."/>
            <person name="Lowell S."/>
            <person name="Myers T."/>
            <person name="Yan Y."/>
            <person name="Sichtig H."/>
        </authorList>
    </citation>
    <scope>NUCLEOTIDE SEQUENCE [LARGE SCALE GENOMIC DNA]</scope>
    <source>
        <strain evidence="1 2">FDAARGOS_1053</strain>
    </source>
</reference>